<dbReference type="Gene3D" id="3.30.870.10">
    <property type="entry name" value="Endonuclease Chain A"/>
    <property type="match status" value="2"/>
</dbReference>
<dbReference type="SUPFAM" id="SSF56024">
    <property type="entry name" value="Phospholipase D/nuclease"/>
    <property type="match status" value="2"/>
</dbReference>
<evidence type="ECO:0000256" key="3">
    <source>
        <dbReference type="ARBA" id="ARBA00022737"/>
    </source>
</evidence>
<comment type="catalytic activity">
    <reaction evidence="1">
        <text>a 1,2-diacyl-sn-glycero-3-phosphocholine + H2O = a 1,2-diacyl-sn-glycero-3-phosphate + choline + H(+)</text>
        <dbReference type="Rhea" id="RHEA:14445"/>
        <dbReference type="ChEBI" id="CHEBI:15354"/>
        <dbReference type="ChEBI" id="CHEBI:15377"/>
        <dbReference type="ChEBI" id="CHEBI:15378"/>
        <dbReference type="ChEBI" id="CHEBI:57643"/>
        <dbReference type="ChEBI" id="CHEBI:58608"/>
        <dbReference type="EC" id="3.1.4.4"/>
    </reaction>
</comment>
<dbReference type="PANTHER" id="PTHR18896">
    <property type="entry name" value="PHOSPHOLIPASE D"/>
    <property type="match status" value="1"/>
</dbReference>
<evidence type="ECO:0000256" key="5">
    <source>
        <dbReference type="ARBA" id="ARBA00022963"/>
    </source>
</evidence>
<feature type="coiled-coil region" evidence="7">
    <location>
        <begin position="1133"/>
        <end position="1185"/>
    </location>
</feature>
<dbReference type="GO" id="GO:0004630">
    <property type="term" value="F:phospholipase D activity"/>
    <property type="evidence" value="ECO:0007669"/>
    <property type="project" value="UniProtKB-EC"/>
</dbReference>
<evidence type="ECO:0000256" key="6">
    <source>
        <dbReference type="ARBA" id="ARBA00023098"/>
    </source>
</evidence>
<dbReference type="InterPro" id="IPR011993">
    <property type="entry name" value="PH-like_dom_sf"/>
</dbReference>
<keyword evidence="3" id="KW-0677">Repeat</keyword>
<dbReference type="PANTHER" id="PTHR18896:SF76">
    <property type="entry name" value="PHOSPHOLIPASE"/>
    <property type="match status" value="1"/>
</dbReference>
<dbReference type="InterPro" id="IPR025202">
    <property type="entry name" value="PLD-like_dom"/>
</dbReference>
<reference evidence="10 11" key="1">
    <citation type="submission" date="2024-03" db="EMBL/GenBank/DDBJ databases">
        <title>The Acrasis kona genome and developmental transcriptomes reveal deep origins of eukaryotic multicellular pathways.</title>
        <authorList>
            <person name="Sheikh S."/>
            <person name="Fu C.-J."/>
            <person name="Brown M.W."/>
            <person name="Baldauf S.L."/>
        </authorList>
    </citation>
    <scope>NUCLEOTIDE SEQUENCE [LARGE SCALE GENOMIC DNA]</scope>
    <source>
        <strain evidence="10 11">ATCC MYA-3509</strain>
    </source>
</reference>
<evidence type="ECO:0000259" key="9">
    <source>
        <dbReference type="PROSITE" id="PS50035"/>
    </source>
</evidence>
<dbReference type="InterPro" id="IPR015679">
    <property type="entry name" value="PLipase_D_fam"/>
</dbReference>
<dbReference type="InterPro" id="IPR001736">
    <property type="entry name" value="PLipase_D/transphosphatidylase"/>
</dbReference>
<feature type="region of interest" description="Disordered" evidence="8">
    <location>
        <begin position="804"/>
        <end position="828"/>
    </location>
</feature>
<keyword evidence="7" id="KW-0175">Coiled coil</keyword>
<feature type="domain" description="PLD phosphodiesterase" evidence="9">
    <location>
        <begin position="1202"/>
        <end position="1229"/>
    </location>
</feature>
<dbReference type="InterPro" id="IPR001849">
    <property type="entry name" value="PH_domain"/>
</dbReference>
<dbReference type="GO" id="GO:0009395">
    <property type="term" value="P:phospholipid catabolic process"/>
    <property type="evidence" value="ECO:0007669"/>
    <property type="project" value="TreeGrafter"/>
</dbReference>
<dbReference type="CDD" id="cd09141">
    <property type="entry name" value="PLDc_vPLD1_2_yPLD_like_2"/>
    <property type="match status" value="1"/>
</dbReference>
<dbReference type="EC" id="3.1.4.4" evidence="2"/>
<evidence type="ECO:0000256" key="1">
    <source>
        <dbReference type="ARBA" id="ARBA00000798"/>
    </source>
</evidence>
<dbReference type="Proteomes" id="UP001431209">
    <property type="component" value="Unassembled WGS sequence"/>
</dbReference>
<evidence type="ECO:0000256" key="2">
    <source>
        <dbReference type="ARBA" id="ARBA00012027"/>
    </source>
</evidence>
<accession>A0AAW2Z0K9</accession>
<evidence type="ECO:0000313" key="11">
    <source>
        <dbReference type="Proteomes" id="UP001431209"/>
    </source>
</evidence>
<keyword evidence="11" id="KW-1185">Reference proteome</keyword>
<organism evidence="10 11">
    <name type="scientific">Acrasis kona</name>
    <dbReference type="NCBI Taxonomy" id="1008807"/>
    <lineage>
        <taxon>Eukaryota</taxon>
        <taxon>Discoba</taxon>
        <taxon>Heterolobosea</taxon>
        <taxon>Tetramitia</taxon>
        <taxon>Eutetramitia</taxon>
        <taxon>Acrasidae</taxon>
        <taxon>Acrasis</taxon>
    </lineage>
</organism>
<proteinExistence type="predicted"/>
<evidence type="ECO:0000313" key="10">
    <source>
        <dbReference type="EMBL" id="KAL0482919.1"/>
    </source>
</evidence>
<dbReference type="Pfam" id="PF13091">
    <property type="entry name" value="PLDc_2"/>
    <property type="match status" value="1"/>
</dbReference>
<gene>
    <name evidence="10" type="ORF">AKO1_014118</name>
</gene>
<dbReference type="InterPro" id="IPR011992">
    <property type="entry name" value="EF-hand-dom_pair"/>
</dbReference>
<evidence type="ECO:0000256" key="4">
    <source>
        <dbReference type="ARBA" id="ARBA00022801"/>
    </source>
</evidence>
<dbReference type="PROSITE" id="PS50035">
    <property type="entry name" value="PLD"/>
    <property type="match status" value="2"/>
</dbReference>
<evidence type="ECO:0000256" key="7">
    <source>
        <dbReference type="SAM" id="Coils"/>
    </source>
</evidence>
<dbReference type="EMBL" id="JAOPGA020000908">
    <property type="protein sequence ID" value="KAL0482919.1"/>
    <property type="molecule type" value="Genomic_DNA"/>
</dbReference>
<dbReference type="Pfam" id="PF00169">
    <property type="entry name" value="PH"/>
    <property type="match status" value="1"/>
</dbReference>
<keyword evidence="6" id="KW-0443">Lipid metabolism</keyword>
<evidence type="ECO:0000256" key="8">
    <source>
        <dbReference type="SAM" id="MobiDB-lite"/>
    </source>
</evidence>
<dbReference type="Gene3D" id="1.10.238.10">
    <property type="entry name" value="EF-hand"/>
    <property type="match status" value="1"/>
</dbReference>
<dbReference type="SMART" id="SM00233">
    <property type="entry name" value="PH"/>
    <property type="match status" value="1"/>
</dbReference>
<dbReference type="CDD" id="cd00821">
    <property type="entry name" value="PH"/>
    <property type="match status" value="1"/>
</dbReference>
<feature type="domain" description="PLD phosphodiesterase" evidence="9">
    <location>
        <begin position="658"/>
        <end position="685"/>
    </location>
</feature>
<dbReference type="SUPFAM" id="SSF50729">
    <property type="entry name" value="PH domain-like"/>
    <property type="match status" value="1"/>
</dbReference>
<keyword evidence="5" id="KW-0442">Lipid degradation</keyword>
<dbReference type="SMART" id="SM00155">
    <property type="entry name" value="PLDc"/>
    <property type="match status" value="2"/>
</dbReference>
<dbReference type="Gene3D" id="2.30.29.30">
    <property type="entry name" value="Pleckstrin-homology domain (PH domain)/Phosphotyrosine-binding domain (PTB)"/>
    <property type="match status" value="1"/>
</dbReference>
<name>A0AAW2Z0K9_9EUKA</name>
<comment type="caution">
    <text evidence="10">The sequence shown here is derived from an EMBL/GenBank/DDBJ whole genome shotgun (WGS) entry which is preliminary data.</text>
</comment>
<sequence>MGNEVSSRRDGDDDFTVTIAHPQGTESTVKTSFQKDTKLLERTHCNMEFKLLQHKFKSFCRSCFADAAMRTVVSEYSDHLYLTLPECKELFFDKSDLNEQESFILEHIFKSLNMNNDAVLSFGEYVVGVSIASRGTISEKLSGSFALYDVQKTGILDRESVQKLIIHLLETKTLYHDDLRTPTLNRPVSTLLVNSQGVPSQVVLPLNNDLPGAATTTSVQPDGSVVTTTTTVINPVQVQQPHNVVVHPEQMVVLSGAAVDGVAPFPVDSIRPTSGLIDSAPSLVEQSFRSSDGPFNIVVNDVALPTEMVVSENNVVTITGPGPQVVNLMPQEELVVIQDPSLNVVSNIVPEVIPQPEALVVQTHPTEQDIALYKQNKPSLVTRIASELVEELFGNQQTTLTRDQFDAVCSLDDRWIGCFGMFERFFESHLESITQFLSSNNPYERQGYMKSNGPKPTFHEVKGGVLIRYKDETRESEEAESLDLRSCLGVEDVFSDQTGFTIVIDKQSRRYYVAESRQEKQQWMYCILLYILASTDNRYHSYSPVRPDTRMRWYVDGKETFAAMAKAMYNATEEIFIAGWAVTPLYYMLRGPHPSTDDFRLDVILKHKAAQGVRIYVMVWKETTLAGLLLETTKVKHYLKSLYPRNIYVCTHPKKFPLEWTHHQKMVVVDQEIAFVGGLDICYGRWDDFEHRITDTNHCAMTWPGNDYTCTWVQGFLRFDQKLDAFRDPIDREYHPRQAWHDVHCSMEGEIVQDVCTNFIERWNHHTRTQDSSNRLVVKMPDRFATGAQDIKFWGKWKKHFDDRKGRREAEKQERRNKKKNNAAHTPFKSTLFEIGSKLQKQFEAPGMHGGHRGPQNASHDLEMYRSYDSRAGNAPSFDTNDKDKIKKGMDNILRKAKLKKSEQVDQDELSNPIMSRTRTFGSNSHSQTLSISEVMRSQQDPRDQMYRTQSLIRNQPTNKYVDGTISNTEQERRNYIKSQWYRQGQEEGFVCDVQVCRSISKWSGSTATEQSIYSAYLDIISKAKHYLYIENQYFIGSTAGGQVRNMVPQMILNRLISAIRAKECFRVIVVLPVLPDGDPTDASIQQVVKWQYRTIINNRGSILNTLTEMFPGVDLSEYVTFNCIRSHGMLNNEFYLQDNEEAHEAAKEAEKSKGRTNLNNLVDLKKDKDAIEDEEEENRDALNKTSVKRLFTDTGKRVVTEQIYVHSKLLIADDRICIIGSANINDRSMLGSRDSEIAVVIEDKEFVPGKMNGQPYKAGKFALSLRLRLWKEHLGLMKKKHASWDVDPTEFEETSGHSMLNKDNPANPTKLDKEMNHARRKQTKKAILDPIAESTFKHIWVTTAIHNTQIYENVFPHIVSNKYDTMEKYLEERDKYNPVLELERKKRREEIEKARYKMYKMVAANKNATEESSFSQSLPVTGAVDVVPVQNDLEVVAATREPLDGSKPTDKQLLDQFGQHTEAKVSLSSADFRKEQMNKRLELTKLRGNLVMYPLQFAKSDVFKKTISLNLVDDNIFT</sequence>
<feature type="compositionally biased region" description="Basic and acidic residues" evidence="8">
    <location>
        <begin position="804"/>
        <end position="814"/>
    </location>
</feature>
<dbReference type="SUPFAM" id="SSF47473">
    <property type="entry name" value="EF-hand"/>
    <property type="match status" value="1"/>
</dbReference>
<keyword evidence="4" id="KW-0378">Hydrolase</keyword>
<dbReference type="Pfam" id="PF00614">
    <property type="entry name" value="PLDc"/>
    <property type="match status" value="1"/>
</dbReference>
<protein>
    <recommendedName>
        <fullName evidence="2">phospholipase D</fullName>
        <ecNumber evidence="2">3.1.4.4</ecNumber>
    </recommendedName>
</protein>